<reference evidence="2 3" key="1">
    <citation type="submission" date="2019-02" db="EMBL/GenBank/DDBJ databases">
        <title>Isolation and identification of novel species under the genus Muribaculum.</title>
        <authorList>
            <person name="Miyake S."/>
            <person name="Ding Y."/>
            <person name="Low A."/>
            <person name="Soh M."/>
            <person name="Seedorf H."/>
        </authorList>
    </citation>
    <scope>NUCLEOTIDE SEQUENCE [LARGE SCALE GENOMIC DNA]</scope>
    <source>
        <strain evidence="2 3">TLL-A4</strain>
    </source>
</reference>
<keyword evidence="3" id="KW-1185">Reference proteome</keyword>
<protein>
    <submittedName>
        <fullName evidence="2">DUF4369 domain-containing protein</fullName>
    </submittedName>
</protein>
<gene>
    <name evidence="2" type="ORF">E7746_12780</name>
</gene>
<name>A0A4P7VQV9_9BACT</name>
<evidence type="ECO:0000256" key="1">
    <source>
        <dbReference type="SAM" id="SignalP"/>
    </source>
</evidence>
<organism evidence="2 3">
    <name type="scientific">Muribaculum gordoncarteri</name>
    <dbReference type="NCBI Taxonomy" id="2530390"/>
    <lineage>
        <taxon>Bacteria</taxon>
        <taxon>Pseudomonadati</taxon>
        <taxon>Bacteroidota</taxon>
        <taxon>Bacteroidia</taxon>
        <taxon>Bacteroidales</taxon>
        <taxon>Muribaculaceae</taxon>
        <taxon>Muribaculum</taxon>
    </lineage>
</organism>
<keyword evidence="1" id="KW-0732">Signal</keyword>
<evidence type="ECO:0000313" key="3">
    <source>
        <dbReference type="Proteomes" id="UP000297031"/>
    </source>
</evidence>
<proteinExistence type="predicted"/>
<dbReference type="AlphaFoldDB" id="A0A4P7VQV9"/>
<dbReference type="OrthoDB" id="1100681at2"/>
<feature type="signal peptide" evidence="1">
    <location>
        <begin position="1"/>
        <end position="21"/>
    </location>
</feature>
<dbReference type="KEGG" id="mgod:E7746_12780"/>
<accession>A0A4P7VQV9</accession>
<sequence length="339" mass="38041">MVKRFNLLIVLVISLILSSCGDDSQFRITGSIDGLGTRHVYIMYVADGSVNRFMTTAIDGKFVIDGVSSDYTVVEIFSSTKELVGRVLAKNGQTIECSFNPDDYYAMKIKGNKPTEQWGRFLNENSKVLSTGTPAEVNALVKKYVVDNRDNIVSSLLMMTQYDAIDNESQADSLFSLIEPKARPEKLVDDYRRLLIQVNNSALNVKVRPFSLYSYGDSMERYSPSRSSCSLLYFSTVQSGRDTIISTLRKAFDRYPRRRFKLVDVSFTPDTLSWKNVARMDSVGWPQVWAVGGVANSVFDELNIPRLPYFIVADSTGKQLYRGASVSRAVSAVNKRLSH</sequence>
<dbReference type="Gene3D" id="3.40.30.10">
    <property type="entry name" value="Glutaredoxin"/>
    <property type="match status" value="1"/>
</dbReference>
<dbReference type="Proteomes" id="UP000297031">
    <property type="component" value="Chromosome"/>
</dbReference>
<dbReference type="EMBL" id="CP039393">
    <property type="protein sequence ID" value="QCD36693.1"/>
    <property type="molecule type" value="Genomic_DNA"/>
</dbReference>
<dbReference type="PROSITE" id="PS51257">
    <property type="entry name" value="PROKAR_LIPOPROTEIN"/>
    <property type="match status" value="1"/>
</dbReference>
<feature type="chain" id="PRO_5020542966" evidence="1">
    <location>
        <begin position="22"/>
        <end position="339"/>
    </location>
</feature>
<evidence type="ECO:0000313" key="2">
    <source>
        <dbReference type="EMBL" id="QCD36693.1"/>
    </source>
</evidence>